<dbReference type="EMBL" id="JADBEM010000001">
    <property type="protein sequence ID" value="MBE1610666.1"/>
    <property type="molecule type" value="Genomic_DNA"/>
</dbReference>
<reference evidence="3" key="1">
    <citation type="submission" date="2020-10" db="EMBL/GenBank/DDBJ databases">
        <title>Sequencing the genomes of 1000 actinobacteria strains.</title>
        <authorList>
            <person name="Klenk H.-P."/>
        </authorList>
    </citation>
    <scope>NUCLEOTIDE SEQUENCE</scope>
    <source>
        <strain evidence="3">DSM 45354</strain>
    </source>
</reference>
<evidence type="ECO:0000259" key="2">
    <source>
        <dbReference type="Pfam" id="PF02720"/>
    </source>
</evidence>
<evidence type="ECO:0000313" key="4">
    <source>
        <dbReference type="Proteomes" id="UP000638648"/>
    </source>
</evidence>
<feature type="domain" description="DUF222" evidence="2">
    <location>
        <begin position="42"/>
        <end position="138"/>
    </location>
</feature>
<name>A0A927RN05_9ACTN</name>
<proteinExistence type="predicted"/>
<comment type="caution">
    <text evidence="3">The sequence shown here is derived from an EMBL/GenBank/DDBJ whole genome shotgun (WGS) entry which is preliminary data.</text>
</comment>
<evidence type="ECO:0000313" key="3">
    <source>
        <dbReference type="EMBL" id="MBE1610666.1"/>
    </source>
</evidence>
<dbReference type="Proteomes" id="UP000638648">
    <property type="component" value="Unassembled WGS sequence"/>
</dbReference>
<feature type="region of interest" description="Disordered" evidence="1">
    <location>
        <begin position="132"/>
        <end position="173"/>
    </location>
</feature>
<accession>A0A927RN05</accession>
<dbReference type="AlphaFoldDB" id="A0A927RN05"/>
<sequence>MDTDTTSTHPLRAVVDGVRDCLDEVASCPVWSLPDAELGPILAALTKERARLDALILDLVRQADVNAVHTGTGAASSAVWVRQQTRMSRSEAGGAVKLAKALDTTLHTTKKALAEGRVSLRHAQEIHLAMGKLPADIDRDQGPGRGRPRRPGTDLRPPRAASVGGTVVPGGGP</sequence>
<dbReference type="Pfam" id="PF02720">
    <property type="entry name" value="DUF222"/>
    <property type="match status" value="1"/>
</dbReference>
<evidence type="ECO:0000256" key="1">
    <source>
        <dbReference type="SAM" id="MobiDB-lite"/>
    </source>
</evidence>
<protein>
    <recommendedName>
        <fullName evidence="2">DUF222 domain-containing protein</fullName>
    </recommendedName>
</protein>
<gene>
    <name evidence="3" type="ORF">HEB94_007514</name>
</gene>
<dbReference type="InterPro" id="IPR003870">
    <property type="entry name" value="DUF222"/>
</dbReference>
<organism evidence="3 4">
    <name type="scientific">Actinopolymorpha pittospori</name>
    <dbReference type="NCBI Taxonomy" id="648752"/>
    <lineage>
        <taxon>Bacteria</taxon>
        <taxon>Bacillati</taxon>
        <taxon>Actinomycetota</taxon>
        <taxon>Actinomycetes</taxon>
        <taxon>Propionibacteriales</taxon>
        <taxon>Actinopolymorphaceae</taxon>
        <taxon>Actinopolymorpha</taxon>
    </lineage>
</organism>
<dbReference type="RefSeq" id="WP_273377068.1">
    <property type="nucleotide sequence ID" value="NZ_BAABJL010000095.1"/>
</dbReference>
<keyword evidence="4" id="KW-1185">Reference proteome</keyword>